<name>A0ABN9QMU4_9DINO</name>
<dbReference type="EMBL" id="CAUYUJ010003936">
    <property type="protein sequence ID" value="CAK0807450.1"/>
    <property type="molecule type" value="Genomic_DNA"/>
</dbReference>
<evidence type="ECO:0000313" key="1">
    <source>
        <dbReference type="EMBL" id="CAK0807450.1"/>
    </source>
</evidence>
<reference evidence="1" key="1">
    <citation type="submission" date="2023-10" db="EMBL/GenBank/DDBJ databases">
        <authorList>
            <person name="Chen Y."/>
            <person name="Shah S."/>
            <person name="Dougan E. K."/>
            <person name="Thang M."/>
            <person name="Chan C."/>
        </authorList>
    </citation>
    <scope>NUCLEOTIDE SEQUENCE [LARGE SCALE GENOMIC DNA]</scope>
</reference>
<dbReference type="Proteomes" id="UP001189429">
    <property type="component" value="Unassembled WGS sequence"/>
</dbReference>
<comment type="caution">
    <text evidence="1">The sequence shown here is derived from an EMBL/GenBank/DDBJ whole genome shotgun (WGS) entry which is preliminary data.</text>
</comment>
<accession>A0ABN9QMU4</accession>
<protein>
    <submittedName>
        <fullName evidence="1">Uncharacterized protein</fullName>
    </submittedName>
</protein>
<gene>
    <name evidence="1" type="ORF">PCOR1329_LOCUS13331</name>
</gene>
<proteinExistence type="predicted"/>
<sequence>MANAALRRRAWQWAAAVPALERRCPPLPAAGARRIPEHMTSIEQAHIHTCMFIEAMSVARNFTQAILPVLRGVQQLRFAFRPAEESPPPFPGAFINWNRPAEFREGAETAYTSLLGALLRGEPPLAELRPLLADDVWRDLSGRQRQAEGAEAECGGGSAARVDFVHVMLASLGGPKSLEAFHEGHPPWAYARDPQLRETFARDMFRKSPLELGVAAVAQVSAADREGGSLWRLDWLTLRSEFDIVEGISGPFRIVEFSEMASVSLPVGEESGGTE</sequence>
<evidence type="ECO:0000313" key="2">
    <source>
        <dbReference type="Proteomes" id="UP001189429"/>
    </source>
</evidence>
<organism evidence="1 2">
    <name type="scientific">Prorocentrum cordatum</name>
    <dbReference type="NCBI Taxonomy" id="2364126"/>
    <lineage>
        <taxon>Eukaryota</taxon>
        <taxon>Sar</taxon>
        <taxon>Alveolata</taxon>
        <taxon>Dinophyceae</taxon>
        <taxon>Prorocentrales</taxon>
        <taxon>Prorocentraceae</taxon>
        <taxon>Prorocentrum</taxon>
    </lineage>
</organism>
<keyword evidence="2" id="KW-1185">Reference proteome</keyword>